<dbReference type="InterPro" id="IPR050177">
    <property type="entry name" value="Lipid_A_modif_metabolic_enz"/>
</dbReference>
<proteinExistence type="predicted"/>
<dbReference type="PANTHER" id="PTHR43245:SF54">
    <property type="entry name" value="BLL0593 PROTEIN"/>
    <property type="match status" value="1"/>
</dbReference>
<dbReference type="SUPFAM" id="SSF51735">
    <property type="entry name" value="NAD(P)-binding Rossmann-fold domains"/>
    <property type="match status" value="1"/>
</dbReference>
<dbReference type="Pfam" id="PF01370">
    <property type="entry name" value="Epimerase"/>
    <property type="match status" value="1"/>
</dbReference>
<protein>
    <recommendedName>
        <fullName evidence="1">NAD-dependent epimerase/dehydratase domain-containing protein</fullName>
    </recommendedName>
</protein>
<dbReference type="InterPro" id="IPR001509">
    <property type="entry name" value="Epimerase_deHydtase"/>
</dbReference>
<dbReference type="InterPro" id="IPR036291">
    <property type="entry name" value="NAD(P)-bd_dom_sf"/>
</dbReference>
<organism evidence="2">
    <name type="scientific">marine metagenome</name>
    <dbReference type="NCBI Taxonomy" id="408172"/>
    <lineage>
        <taxon>unclassified sequences</taxon>
        <taxon>metagenomes</taxon>
        <taxon>ecological metagenomes</taxon>
    </lineage>
</organism>
<evidence type="ECO:0000259" key="1">
    <source>
        <dbReference type="Pfam" id="PF01370"/>
    </source>
</evidence>
<feature type="non-terminal residue" evidence="2">
    <location>
        <position position="161"/>
    </location>
</feature>
<reference evidence="2" key="1">
    <citation type="submission" date="2018-05" db="EMBL/GenBank/DDBJ databases">
        <authorList>
            <person name="Lanie J.A."/>
            <person name="Ng W.-L."/>
            <person name="Kazmierczak K.M."/>
            <person name="Andrzejewski T.M."/>
            <person name="Davidsen T.M."/>
            <person name="Wayne K.J."/>
            <person name="Tettelin H."/>
            <person name="Glass J.I."/>
            <person name="Rusch D."/>
            <person name="Podicherti R."/>
            <person name="Tsui H.-C.T."/>
            <person name="Winkler M.E."/>
        </authorList>
    </citation>
    <scope>NUCLEOTIDE SEQUENCE</scope>
</reference>
<accession>A0A383BQ46</accession>
<evidence type="ECO:0000313" key="2">
    <source>
        <dbReference type="EMBL" id="SVE21981.1"/>
    </source>
</evidence>
<dbReference type="AlphaFoldDB" id="A0A383BQ46"/>
<dbReference type="PANTHER" id="PTHR43245">
    <property type="entry name" value="BIFUNCTIONAL POLYMYXIN RESISTANCE PROTEIN ARNA"/>
    <property type="match status" value="1"/>
</dbReference>
<sequence length="161" mass="17872">MKDKLVILVTGSSGFSGQVLIPKLRALGYQVIGIDYKSGQYTTKVIDISKPFTIEQNVETVIHLAARLEHDRCSSKEYYETNVEGTKNVLDIALKDHAFFIYVSTTAIYGSPKSPISENTKIPPSGDYAQTKWLGEKLCEEYKSRGLNVAIVRPSVLIGKK</sequence>
<dbReference type="CDD" id="cd08946">
    <property type="entry name" value="SDR_e"/>
    <property type="match status" value="1"/>
</dbReference>
<gene>
    <name evidence="2" type="ORF">METZ01_LOCUS474835</name>
</gene>
<name>A0A383BQ46_9ZZZZ</name>
<dbReference type="Gene3D" id="3.40.50.720">
    <property type="entry name" value="NAD(P)-binding Rossmann-like Domain"/>
    <property type="match status" value="1"/>
</dbReference>
<dbReference type="EMBL" id="UINC01202265">
    <property type="protein sequence ID" value="SVE21981.1"/>
    <property type="molecule type" value="Genomic_DNA"/>
</dbReference>
<feature type="domain" description="NAD-dependent epimerase/dehydratase" evidence="1">
    <location>
        <begin position="7"/>
        <end position="160"/>
    </location>
</feature>